<organism evidence="2 3">
    <name type="scientific">Thalassospira xiamenensis</name>
    <dbReference type="NCBI Taxonomy" id="220697"/>
    <lineage>
        <taxon>Bacteria</taxon>
        <taxon>Pseudomonadati</taxon>
        <taxon>Pseudomonadota</taxon>
        <taxon>Alphaproteobacteria</taxon>
        <taxon>Rhodospirillales</taxon>
        <taxon>Thalassospiraceae</taxon>
        <taxon>Thalassospira</taxon>
    </lineage>
</organism>
<protein>
    <submittedName>
        <fullName evidence="2">Uncharacterized protein</fullName>
    </submittedName>
</protein>
<evidence type="ECO:0000313" key="2">
    <source>
        <dbReference type="EMBL" id="SOC26686.1"/>
    </source>
</evidence>
<proteinExistence type="predicted"/>
<dbReference type="EMBL" id="OBMM01000005">
    <property type="protein sequence ID" value="SOC26686.1"/>
    <property type="molecule type" value="Genomic_DNA"/>
</dbReference>
<feature type="transmembrane region" description="Helical" evidence="1">
    <location>
        <begin position="49"/>
        <end position="73"/>
    </location>
</feature>
<keyword evidence="1" id="KW-1133">Transmembrane helix</keyword>
<dbReference type="Proteomes" id="UP000219068">
    <property type="component" value="Unassembled WGS sequence"/>
</dbReference>
<dbReference type="RefSeq" id="WP_097052737.1">
    <property type="nucleotide sequence ID" value="NZ_OBMM01000005.1"/>
</dbReference>
<dbReference type="AlphaFoldDB" id="A0A285TSK4"/>
<keyword evidence="1" id="KW-0812">Transmembrane</keyword>
<evidence type="ECO:0000313" key="3">
    <source>
        <dbReference type="Proteomes" id="UP000219068"/>
    </source>
</evidence>
<sequence>MNSANNSSTEKPSGKGFLIGAGALFIVAGATSSSLWVTGFGGGEVPYEFMGKCLAAGVVALSTAGSAAAAIGLSRMRAAMKLPVNQIEAAISALNGGDASAQSAANQLGQIEALVSDLQANLFIVKREGSEATIVSQDEYEAMKRLIRDQDSSFAITKGAAFEYEKGILVAKLVKLVDELGGQADRATFTFTFTDVKNAQEPVTASIEDILCQERAVKIGAL</sequence>
<name>A0A285TSK4_9PROT</name>
<evidence type="ECO:0000256" key="1">
    <source>
        <dbReference type="SAM" id="Phobius"/>
    </source>
</evidence>
<reference evidence="2 3" key="1">
    <citation type="submission" date="2017-08" db="EMBL/GenBank/DDBJ databases">
        <authorList>
            <person name="de Groot N.N."/>
        </authorList>
    </citation>
    <scope>NUCLEOTIDE SEQUENCE [LARGE SCALE GENOMIC DNA]</scope>
    <source>
        <strain evidence="2 3">USBA 78</strain>
    </source>
</reference>
<gene>
    <name evidence="2" type="ORF">SAMN05428964_105165</name>
</gene>
<keyword evidence="1" id="KW-0472">Membrane</keyword>
<accession>A0A285TSK4</accession>
<feature type="transmembrane region" description="Helical" evidence="1">
    <location>
        <begin position="16"/>
        <end position="37"/>
    </location>
</feature>